<accession>A0A202BR71</accession>
<sequence length="331" mass="39544">MKIQQYKTKSSNHRINATAFYHKDFQWKVILPTKVYNYLVDMVEKKPPFKTFKLALAMYYLSLIISIPARKKDKTYKWGYIPLNSRVLEKKYYKYNRYFDYFLDIEIIQKINYSTYTNASNGYRFNYSAIKTEGNECLDFSIFEISDEKLNEKILDENFSNDCPHLTKWLNKGLIIDFDNLIASMEDKFCYNKYDAVYSKPNPIIANVYNYWHCALMMKNQIFRATRDDNSDNRIHTNLTNLPKSFRPFLSYEGEMIASLDIKNSQPYFMVLLLERYYPEMPLWTIHDSICTTMRWFSTMQSVTKSLFSEYSADMNPKFESEDWITKDKSA</sequence>
<keyword evidence="2" id="KW-1185">Reference proteome</keyword>
<organism evidence="1 2">
    <name type="scientific">Chryseobacterium mucoviscidosis</name>
    <dbReference type="NCBI Taxonomy" id="1945581"/>
    <lineage>
        <taxon>Bacteria</taxon>
        <taxon>Pseudomonadati</taxon>
        <taxon>Bacteroidota</taxon>
        <taxon>Flavobacteriia</taxon>
        <taxon>Flavobacteriales</taxon>
        <taxon>Weeksellaceae</taxon>
        <taxon>Chryseobacterium group</taxon>
        <taxon>Chryseobacterium</taxon>
    </lineage>
</organism>
<gene>
    <name evidence="1" type="ORF">B0E34_20310</name>
</gene>
<dbReference type="AlphaFoldDB" id="A0A202BR71"/>
<dbReference type="EMBL" id="MVAG01000193">
    <property type="protein sequence ID" value="OVE53973.1"/>
    <property type="molecule type" value="Genomic_DNA"/>
</dbReference>
<evidence type="ECO:0000313" key="2">
    <source>
        <dbReference type="Proteomes" id="UP000196355"/>
    </source>
</evidence>
<comment type="caution">
    <text evidence="1">The sequence shown here is derived from an EMBL/GenBank/DDBJ whole genome shotgun (WGS) entry which is preliminary data.</text>
</comment>
<dbReference type="RefSeq" id="WP_087712386.1">
    <property type="nucleotide sequence ID" value="NZ_MVAG01000193.1"/>
</dbReference>
<protein>
    <submittedName>
        <fullName evidence="1">Uncharacterized protein</fullName>
    </submittedName>
</protein>
<reference evidence="2" key="1">
    <citation type="submission" date="2017-02" db="EMBL/GenBank/DDBJ databases">
        <authorList>
            <person name="Tetz G."/>
            <person name="Tetz V."/>
        </authorList>
    </citation>
    <scope>NUCLEOTIDE SEQUENCE [LARGE SCALE GENOMIC DNA]</scope>
    <source>
        <strain evidence="2">VT16-26</strain>
    </source>
</reference>
<dbReference type="Proteomes" id="UP000196355">
    <property type="component" value="Unassembled WGS sequence"/>
</dbReference>
<evidence type="ECO:0000313" key="1">
    <source>
        <dbReference type="EMBL" id="OVE53973.1"/>
    </source>
</evidence>
<proteinExistence type="predicted"/>
<name>A0A202BR71_9FLAO</name>